<feature type="compositionally biased region" description="Basic and acidic residues" evidence="10">
    <location>
        <begin position="452"/>
        <end position="463"/>
    </location>
</feature>
<proteinExistence type="inferred from homology"/>
<dbReference type="Gene3D" id="2.170.130.10">
    <property type="entry name" value="TonB-dependent receptor, plug domain"/>
    <property type="match status" value="1"/>
</dbReference>
<evidence type="ECO:0000256" key="2">
    <source>
        <dbReference type="ARBA" id="ARBA00022448"/>
    </source>
</evidence>
<dbReference type="InterPro" id="IPR037066">
    <property type="entry name" value="Plug_dom_sf"/>
</dbReference>
<sequence length="722" mass="78214">MYRPFRLGTVAALVGLATGTAVAQDDSQRLDQVSIVGSQAEAQQQPGSVQYVGEERLEDHEYTDINRIVREIPGVNFQEEEGYGLRPNIGLRGTGVGRTSNVTLMEDGVLIAPAPYSASSAYYFPSAPRLAGVEVTKGPASIQYGPRSLGGAINLLSRPIPGDKRGQVDVAGGEDGYYKLHGHYGESGETFGGMIEALRYGADGFKDLDGGGDTGFDKNDILAKFRMNSGADAERYQELTVKVGYADETSNMSYLGLTDEDFDDDPYRRYRASARDQMNNEHKQLQVGHYIELDRGMELDTTAYYNEYFRNWYKLDSVNGTGIGDALEDPGLVSVMKGNTAGNLDIKANNRNYVSQGIQTALGLDFTTGGAEHDLTLGARYHEDEVDRFQWVDTYDMGADGSITLDSANADTPGTESNRIRETEALALYAHDTVTMGDWRIQGGIRYENIQGDEKDYGTDDPGRTGSPETASSDQSVVVPGVGATYNVTDGWQLLAGVHKGFAPAGVGSDADPEEAINYEAGTRLFGRNYTASVIGFYNDYDNLLAECTASRGSDACNIGDTENAGAAEVQGLEASLDYAVEAAGSQWPFRVAYTWTDTEFGSASDTGTWGNVEPGDEMPYLAEHQLFASAGVVRSDWQAHLSAKYMDEMRTSPGSGSIPGDEGTDAHTVFDLAGEYRVTDNGRVYVNVENLTDEEYVAARRPAGARPGMPRTAKVGWKMDF</sequence>
<keyword evidence="3 8" id="KW-1134">Transmembrane beta strand</keyword>
<keyword evidence="4 8" id="KW-0812">Transmembrane</keyword>
<evidence type="ECO:0000256" key="10">
    <source>
        <dbReference type="SAM" id="MobiDB-lite"/>
    </source>
</evidence>
<evidence type="ECO:0000256" key="3">
    <source>
        <dbReference type="ARBA" id="ARBA00022452"/>
    </source>
</evidence>
<comment type="similarity">
    <text evidence="8 9">Belongs to the TonB-dependent receptor family.</text>
</comment>
<dbReference type="Gene3D" id="2.40.170.20">
    <property type="entry name" value="TonB-dependent receptor, beta-barrel domain"/>
    <property type="match status" value="1"/>
</dbReference>
<dbReference type="STRING" id="1123397.SAMN05660831_02217"/>
<dbReference type="GO" id="GO:0009279">
    <property type="term" value="C:cell outer membrane"/>
    <property type="evidence" value="ECO:0007669"/>
    <property type="project" value="UniProtKB-SubCell"/>
</dbReference>
<gene>
    <name evidence="14" type="ORF">SAMN05660831_02217</name>
</gene>
<keyword evidence="7 8" id="KW-0998">Cell outer membrane</keyword>
<dbReference type="AlphaFoldDB" id="A0A1I1UUZ1"/>
<evidence type="ECO:0000313" key="15">
    <source>
        <dbReference type="Proteomes" id="UP000198611"/>
    </source>
</evidence>
<feature type="region of interest" description="Disordered" evidence="10">
    <location>
        <begin position="450"/>
        <end position="475"/>
    </location>
</feature>
<dbReference type="InterPro" id="IPR000531">
    <property type="entry name" value="Beta-barrel_TonB"/>
</dbReference>
<evidence type="ECO:0000256" key="9">
    <source>
        <dbReference type="RuleBase" id="RU003357"/>
    </source>
</evidence>
<name>A0A1I1UUZ1_9GAMM</name>
<keyword evidence="2 8" id="KW-0813">Transport</keyword>
<evidence type="ECO:0000259" key="13">
    <source>
        <dbReference type="Pfam" id="PF07715"/>
    </source>
</evidence>
<feature type="domain" description="TonB-dependent receptor plug" evidence="13">
    <location>
        <begin position="42"/>
        <end position="152"/>
    </location>
</feature>
<comment type="subcellular location">
    <subcellularLocation>
        <location evidence="1 8">Cell outer membrane</location>
        <topology evidence="1 8">Multi-pass membrane protein</topology>
    </subcellularLocation>
</comment>
<dbReference type="InterPro" id="IPR012910">
    <property type="entry name" value="Plug_dom"/>
</dbReference>
<dbReference type="CDD" id="cd01347">
    <property type="entry name" value="ligand_gated_channel"/>
    <property type="match status" value="1"/>
</dbReference>
<evidence type="ECO:0000256" key="4">
    <source>
        <dbReference type="ARBA" id="ARBA00022692"/>
    </source>
</evidence>
<dbReference type="OrthoDB" id="9815954at2"/>
<dbReference type="PANTHER" id="PTHR30442:SF0">
    <property type="entry name" value="FE(3+) DICITRATE TRANSPORT PROTEIN FECA"/>
    <property type="match status" value="1"/>
</dbReference>
<dbReference type="GO" id="GO:0033214">
    <property type="term" value="P:siderophore-iron import into cell"/>
    <property type="evidence" value="ECO:0007669"/>
    <property type="project" value="TreeGrafter"/>
</dbReference>
<protein>
    <submittedName>
        <fullName evidence="14">Fe(3+) dicitrate transport protein</fullName>
    </submittedName>
</protein>
<dbReference type="Pfam" id="PF00593">
    <property type="entry name" value="TonB_dep_Rec_b-barrel"/>
    <property type="match status" value="1"/>
</dbReference>
<evidence type="ECO:0000256" key="6">
    <source>
        <dbReference type="ARBA" id="ARBA00023136"/>
    </source>
</evidence>
<evidence type="ECO:0000256" key="5">
    <source>
        <dbReference type="ARBA" id="ARBA00023077"/>
    </source>
</evidence>
<dbReference type="EMBL" id="FOMJ01000008">
    <property type="protein sequence ID" value="SFD74641.1"/>
    <property type="molecule type" value="Genomic_DNA"/>
</dbReference>
<keyword evidence="6 8" id="KW-0472">Membrane</keyword>
<feature type="domain" description="TonB-dependent receptor-like beta-barrel" evidence="12">
    <location>
        <begin position="244"/>
        <end position="692"/>
    </location>
</feature>
<dbReference type="RefSeq" id="WP_093428841.1">
    <property type="nucleotide sequence ID" value="NZ_FOMJ01000008.1"/>
</dbReference>
<keyword evidence="15" id="KW-1185">Reference proteome</keyword>
<dbReference type="InterPro" id="IPR039426">
    <property type="entry name" value="TonB-dep_rcpt-like"/>
</dbReference>
<feature type="signal peptide" evidence="11">
    <location>
        <begin position="1"/>
        <end position="23"/>
    </location>
</feature>
<accession>A0A1I1UUZ1</accession>
<dbReference type="SUPFAM" id="SSF56935">
    <property type="entry name" value="Porins"/>
    <property type="match status" value="1"/>
</dbReference>
<evidence type="ECO:0000259" key="12">
    <source>
        <dbReference type="Pfam" id="PF00593"/>
    </source>
</evidence>
<evidence type="ECO:0000256" key="8">
    <source>
        <dbReference type="PROSITE-ProRule" id="PRU01360"/>
    </source>
</evidence>
<reference evidence="14 15" key="1">
    <citation type="submission" date="2016-10" db="EMBL/GenBank/DDBJ databases">
        <authorList>
            <person name="de Groot N.N."/>
        </authorList>
    </citation>
    <scope>NUCLEOTIDE SEQUENCE [LARGE SCALE GENOMIC DNA]</scope>
    <source>
        <strain evidence="14 15">HL3</strain>
    </source>
</reference>
<feature type="chain" id="PRO_5011721620" evidence="11">
    <location>
        <begin position="24"/>
        <end position="722"/>
    </location>
</feature>
<evidence type="ECO:0000256" key="7">
    <source>
        <dbReference type="ARBA" id="ARBA00023237"/>
    </source>
</evidence>
<organism evidence="14 15">
    <name type="scientific">Thiohalospira halophila DSM 15071</name>
    <dbReference type="NCBI Taxonomy" id="1123397"/>
    <lineage>
        <taxon>Bacteria</taxon>
        <taxon>Pseudomonadati</taxon>
        <taxon>Pseudomonadota</taxon>
        <taxon>Gammaproteobacteria</taxon>
        <taxon>Thiohalospirales</taxon>
        <taxon>Thiohalospiraceae</taxon>
        <taxon>Thiohalospira</taxon>
    </lineage>
</organism>
<keyword evidence="5 9" id="KW-0798">TonB box</keyword>
<evidence type="ECO:0000256" key="11">
    <source>
        <dbReference type="SAM" id="SignalP"/>
    </source>
</evidence>
<evidence type="ECO:0000256" key="1">
    <source>
        <dbReference type="ARBA" id="ARBA00004571"/>
    </source>
</evidence>
<dbReference type="Proteomes" id="UP000198611">
    <property type="component" value="Unassembled WGS sequence"/>
</dbReference>
<dbReference type="PROSITE" id="PS52016">
    <property type="entry name" value="TONB_DEPENDENT_REC_3"/>
    <property type="match status" value="1"/>
</dbReference>
<evidence type="ECO:0000313" key="14">
    <source>
        <dbReference type="EMBL" id="SFD74641.1"/>
    </source>
</evidence>
<dbReference type="InterPro" id="IPR036942">
    <property type="entry name" value="Beta-barrel_TonB_sf"/>
</dbReference>
<keyword evidence="11" id="KW-0732">Signal</keyword>
<dbReference type="PANTHER" id="PTHR30442">
    <property type="entry name" value="IRON III DICITRATE TRANSPORT PROTEIN FECA"/>
    <property type="match status" value="1"/>
</dbReference>
<dbReference type="Pfam" id="PF07715">
    <property type="entry name" value="Plug"/>
    <property type="match status" value="1"/>
</dbReference>